<dbReference type="SUPFAM" id="SSF158446">
    <property type="entry name" value="IVS-encoded protein-like"/>
    <property type="match status" value="1"/>
</dbReference>
<gene>
    <name evidence="2" type="ORF">H9Q08_05595</name>
</gene>
<dbReference type="Proteomes" id="UP001430374">
    <property type="component" value="Unassembled WGS sequence"/>
</dbReference>
<dbReference type="CDD" id="cd16376">
    <property type="entry name" value="Avd_like"/>
    <property type="match status" value="1"/>
</dbReference>
<name>A0ABS9C2T0_9FLAO</name>
<feature type="domain" description="bAvd-like" evidence="1">
    <location>
        <begin position="11"/>
        <end position="111"/>
    </location>
</feature>
<keyword evidence="3" id="KW-1185">Reference proteome</keyword>
<sequence length="119" mass="14293">MAIYTELNVYKSTYNLLYELLAASRSFNRDFKYTLGENLKNEMINAMMYVWRANSNYDKISYIDMARESIEKCRLYIRLLYDLRQISIENYTKWNIAIQNISKQLSGWSKSETEKEIKI</sequence>
<evidence type="ECO:0000313" key="3">
    <source>
        <dbReference type="Proteomes" id="UP001430374"/>
    </source>
</evidence>
<reference evidence="2" key="1">
    <citation type="submission" date="2021-08" db="EMBL/GenBank/DDBJ databases">
        <title>Complete genome sequence of Chryseobacterium sp strain PS-8.</title>
        <authorList>
            <person name="Das S.K."/>
        </authorList>
    </citation>
    <scope>NUCLEOTIDE SEQUENCE</scope>
    <source>
        <strain evidence="2">PS-8</strain>
    </source>
</reference>
<accession>A0ABS9C2T0</accession>
<dbReference type="Pfam" id="PF22296">
    <property type="entry name" value="bAvd"/>
    <property type="match status" value="1"/>
</dbReference>
<dbReference type="Gene3D" id="1.20.1440.60">
    <property type="entry name" value="23S rRNA-intervening sequence"/>
    <property type="match status" value="1"/>
</dbReference>
<evidence type="ECO:0000259" key="1">
    <source>
        <dbReference type="Pfam" id="PF22296"/>
    </source>
</evidence>
<dbReference type="InterPro" id="IPR055360">
    <property type="entry name" value="bAvd"/>
</dbReference>
<evidence type="ECO:0000313" key="2">
    <source>
        <dbReference type="EMBL" id="MCF2218771.1"/>
    </source>
</evidence>
<dbReference type="RefSeq" id="WP_235130478.1">
    <property type="nucleotide sequence ID" value="NZ_JACSGT010000001.1"/>
</dbReference>
<protein>
    <submittedName>
        <fullName evidence="2">Four helix bundle protein</fullName>
    </submittedName>
</protein>
<comment type="caution">
    <text evidence="2">The sequence shown here is derived from an EMBL/GenBank/DDBJ whole genome shotgun (WGS) entry which is preliminary data.</text>
</comment>
<dbReference type="EMBL" id="JACSGT010000001">
    <property type="protein sequence ID" value="MCF2218771.1"/>
    <property type="molecule type" value="Genomic_DNA"/>
</dbReference>
<organism evidence="2 3">
    <name type="scientific">Chryseobacterium indicum</name>
    <dbReference type="NCBI Taxonomy" id="2766954"/>
    <lineage>
        <taxon>Bacteria</taxon>
        <taxon>Pseudomonadati</taxon>
        <taxon>Bacteroidota</taxon>
        <taxon>Flavobacteriia</taxon>
        <taxon>Flavobacteriales</taxon>
        <taxon>Weeksellaceae</taxon>
        <taxon>Chryseobacterium group</taxon>
        <taxon>Chryseobacterium</taxon>
    </lineage>
</organism>
<proteinExistence type="predicted"/>
<dbReference type="InterPro" id="IPR036583">
    <property type="entry name" value="23S_rRNA_IVS_sf"/>
</dbReference>